<dbReference type="EMBL" id="LAPT01000119">
    <property type="protein sequence ID" value="PXF29255.1"/>
    <property type="molecule type" value="Genomic_DNA"/>
</dbReference>
<organism evidence="2 3">
    <name type="scientific">Pokkaliibacter plantistimulans</name>
    <dbReference type="NCBI Taxonomy" id="1635171"/>
    <lineage>
        <taxon>Bacteria</taxon>
        <taxon>Pseudomonadati</taxon>
        <taxon>Pseudomonadota</taxon>
        <taxon>Gammaproteobacteria</taxon>
        <taxon>Oceanospirillales</taxon>
        <taxon>Balneatrichaceae</taxon>
        <taxon>Pokkaliibacter</taxon>
    </lineage>
</organism>
<feature type="transmembrane region" description="Helical" evidence="1">
    <location>
        <begin position="6"/>
        <end position="31"/>
    </location>
</feature>
<keyword evidence="3" id="KW-1185">Reference proteome</keyword>
<evidence type="ECO:0000313" key="2">
    <source>
        <dbReference type="EMBL" id="PXF29255.1"/>
    </source>
</evidence>
<evidence type="ECO:0000256" key="1">
    <source>
        <dbReference type="SAM" id="Phobius"/>
    </source>
</evidence>
<accession>A0ABX5LUI9</accession>
<keyword evidence="1" id="KW-1133">Transmembrane helix</keyword>
<keyword evidence="1" id="KW-0472">Membrane</keyword>
<name>A0ABX5LUI9_9GAMM</name>
<reference evidence="2 3" key="1">
    <citation type="submission" date="2015-03" db="EMBL/GenBank/DDBJ databases">
        <authorList>
            <person name="Krishnan R."/>
            <person name="Midha S."/>
            <person name="Patil P.B."/>
            <person name="Rameshkumar N."/>
        </authorList>
    </citation>
    <scope>NUCLEOTIDE SEQUENCE [LARGE SCALE GENOMIC DNA]</scope>
    <source>
        <strain evidence="2 3">L1E11</strain>
    </source>
</reference>
<keyword evidence="1" id="KW-0812">Transmembrane</keyword>
<feature type="transmembrane region" description="Helical" evidence="1">
    <location>
        <begin position="43"/>
        <end position="68"/>
    </location>
</feature>
<dbReference type="Proteomes" id="UP000248090">
    <property type="component" value="Unassembled WGS sequence"/>
</dbReference>
<sequence>MKSKSWLMPLVILLAIIGIGFALTSHTTVIVNGQPLDGMEKALAGFAGPLLAVLFIVVGLALGALAFIGASLVFLGIFAFFFVSLAFMVAPSLLPWVLGILALVWVLRKKDKPRSRH</sequence>
<dbReference type="RefSeq" id="WP_110189371.1">
    <property type="nucleotide sequence ID" value="NZ_CP177354.1"/>
</dbReference>
<evidence type="ECO:0000313" key="3">
    <source>
        <dbReference type="Proteomes" id="UP000248090"/>
    </source>
</evidence>
<proteinExistence type="predicted"/>
<protein>
    <submittedName>
        <fullName evidence="2">Uncharacterized protein</fullName>
    </submittedName>
</protein>
<feature type="transmembrane region" description="Helical" evidence="1">
    <location>
        <begin position="74"/>
        <end position="107"/>
    </location>
</feature>
<gene>
    <name evidence="2" type="ORF">WH50_21800</name>
</gene>
<comment type="caution">
    <text evidence="2">The sequence shown here is derived from an EMBL/GenBank/DDBJ whole genome shotgun (WGS) entry which is preliminary data.</text>
</comment>